<dbReference type="Proteomes" id="UP000003163">
    <property type="component" value="Unassembled WGS sequence"/>
</dbReference>
<evidence type="ECO:0000313" key="2">
    <source>
        <dbReference type="Proteomes" id="UP000003163"/>
    </source>
</evidence>
<organism evidence="1 2">
    <name type="scientific">Edhazardia aedis (strain USNM 41457)</name>
    <name type="common">Microsporidian parasite</name>
    <dbReference type="NCBI Taxonomy" id="1003232"/>
    <lineage>
        <taxon>Eukaryota</taxon>
        <taxon>Fungi</taxon>
        <taxon>Fungi incertae sedis</taxon>
        <taxon>Microsporidia</taxon>
        <taxon>Edhazardia</taxon>
    </lineage>
</organism>
<dbReference type="AlphaFoldDB" id="J9DMD7"/>
<comment type="caution">
    <text evidence="1">The sequence shown here is derived from an EMBL/GenBank/DDBJ whole genome shotgun (WGS) entry which is preliminary data.</text>
</comment>
<accession>J9DMD7</accession>
<evidence type="ECO:0000313" key="1">
    <source>
        <dbReference type="EMBL" id="EJW02532.1"/>
    </source>
</evidence>
<dbReference type="VEuPathDB" id="MicrosporidiaDB:EDEG_03044"/>
<dbReference type="HOGENOM" id="CLU_1015726_0_0_1"/>
<dbReference type="EMBL" id="AFBI03000066">
    <property type="protein sequence ID" value="EJW02532.1"/>
    <property type="molecule type" value="Genomic_DNA"/>
</dbReference>
<sequence length="274" mass="32231">MYERNILKLQKSKFQNFLQNQAININTKTENIKNLTVTKKDESNKESKISIKPQSDYQKIDVFSENETNTPIIQTKNSMKEHQLNKKDIKADQKQKTKAISDEETNKNALNKNVITKNSDYKLTESQKKQDDCEKDTLIPSYKELKEKFHHIDEFYKEVDNSFSSLLIRFENLNNAMKETQKKIEMIGAAKKCDNENDFPVMSLPDIVECSQKMPSEDTKKRNFFKQNGIAYQIFLDNNKTLDKDHLNKLIESSTIRREKLKNYKKKKTQIRSL</sequence>
<reference evidence="1 2" key="1">
    <citation type="submission" date="2011-08" db="EMBL/GenBank/DDBJ databases">
        <authorList>
            <person name="Liu Z.J."/>
            <person name="Shi F.L."/>
            <person name="Lu J.Q."/>
            <person name="Li M."/>
            <person name="Wang Z.L."/>
        </authorList>
    </citation>
    <scope>NUCLEOTIDE SEQUENCE [LARGE SCALE GENOMIC DNA]</scope>
    <source>
        <strain evidence="1 2">USNM 41457</strain>
    </source>
</reference>
<proteinExistence type="predicted"/>
<keyword evidence="2" id="KW-1185">Reference proteome</keyword>
<gene>
    <name evidence="1" type="ORF">EDEG_03044</name>
</gene>
<protein>
    <submittedName>
        <fullName evidence="1">Uncharacterized protein</fullName>
    </submittedName>
</protein>
<dbReference type="InParanoid" id="J9DMD7"/>
<reference evidence="2" key="2">
    <citation type="submission" date="2015-07" db="EMBL/GenBank/DDBJ databases">
        <title>Contrasting host-pathogen interactions and genome evolution in two generalist and specialist microsporidian pathogens of mosquitoes.</title>
        <authorList>
            <consortium name="The Broad Institute Genomics Platform"/>
            <consortium name="The Broad Institute Genome Sequencing Center for Infectious Disease"/>
            <person name="Cuomo C.A."/>
            <person name="Sanscrainte N.D."/>
            <person name="Goldberg J.M."/>
            <person name="Heiman D."/>
            <person name="Young S."/>
            <person name="Zeng Q."/>
            <person name="Becnel J.J."/>
            <person name="Birren B.W."/>
        </authorList>
    </citation>
    <scope>NUCLEOTIDE SEQUENCE [LARGE SCALE GENOMIC DNA]</scope>
    <source>
        <strain evidence="2">USNM 41457</strain>
    </source>
</reference>
<name>J9DMD7_EDHAE</name>